<evidence type="ECO:0000313" key="2">
    <source>
        <dbReference type="EMBL" id="KRY03421.1"/>
    </source>
</evidence>
<reference evidence="2 3" key="1">
    <citation type="submission" date="2015-01" db="EMBL/GenBank/DDBJ databases">
        <title>Evolution of Trichinella species and genotypes.</title>
        <authorList>
            <person name="Korhonen P.K."/>
            <person name="Edoardo P."/>
            <person name="Giuseppe L.R."/>
            <person name="Gasser R.B."/>
        </authorList>
    </citation>
    <scope>NUCLEOTIDE SEQUENCE [LARGE SCALE GENOMIC DNA]</scope>
    <source>
        <strain evidence="2">ISS2496</strain>
    </source>
</reference>
<keyword evidence="3" id="KW-1185">Reference proteome</keyword>
<feature type="region of interest" description="Disordered" evidence="1">
    <location>
        <begin position="31"/>
        <end position="66"/>
    </location>
</feature>
<protein>
    <submittedName>
        <fullName evidence="2">Uncharacterized protein</fullName>
    </submittedName>
</protein>
<dbReference type="Proteomes" id="UP000054783">
    <property type="component" value="Unassembled WGS sequence"/>
</dbReference>
<sequence length="66" mass="7316">MAILPNSRPSTGWRRGDLTNNCIKEISMSAKLSSTPRDIATTPKCQEAPRTMFSSQNHRNDSKIPA</sequence>
<accession>A0A0V0YTD6</accession>
<evidence type="ECO:0000256" key="1">
    <source>
        <dbReference type="SAM" id="MobiDB-lite"/>
    </source>
</evidence>
<proteinExistence type="predicted"/>
<dbReference type="EMBL" id="JYDQ01002806">
    <property type="protein sequence ID" value="KRY03421.1"/>
    <property type="molecule type" value="Genomic_DNA"/>
</dbReference>
<comment type="caution">
    <text evidence="2">The sequence shown here is derived from an EMBL/GenBank/DDBJ whole genome shotgun (WGS) entry which is preliminary data.</text>
</comment>
<name>A0A0V0YTD6_9BILA</name>
<organism evidence="2 3">
    <name type="scientific">Trichinella patagoniensis</name>
    <dbReference type="NCBI Taxonomy" id="990121"/>
    <lineage>
        <taxon>Eukaryota</taxon>
        <taxon>Metazoa</taxon>
        <taxon>Ecdysozoa</taxon>
        <taxon>Nematoda</taxon>
        <taxon>Enoplea</taxon>
        <taxon>Dorylaimia</taxon>
        <taxon>Trichinellida</taxon>
        <taxon>Trichinellidae</taxon>
        <taxon>Trichinella</taxon>
    </lineage>
</organism>
<dbReference type="AlphaFoldDB" id="A0A0V0YTD6"/>
<evidence type="ECO:0000313" key="3">
    <source>
        <dbReference type="Proteomes" id="UP000054783"/>
    </source>
</evidence>
<gene>
    <name evidence="2" type="ORF">T12_11313</name>
</gene>